<dbReference type="OrthoDB" id="5997at2157"/>
<accession>A0A7D5R3X2</accession>
<dbReference type="KEGG" id="nox:C5F49_06695"/>
<keyword evidence="2" id="KW-1185">Reference proteome</keyword>
<reference evidence="1 2" key="1">
    <citation type="submission" date="2018-02" db="EMBL/GenBank/DDBJ databases">
        <title>Complete genome of Nitrosopumilus oxyclinae HCE1.</title>
        <authorList>
            <person name="Qin W."/>
            <person name="Zheng Y."/>
            <person name="Stahl D.A."/>
        </authorList>
    </citation>
    <scope>NUCLEOTIDE SEQUENCE [LARGE SCALE GENOMIC DNA]</scope>
    <source>
        <strain evidence="1 2">HCE1</strain>
    </source>
</reference>
<proteinExistence type="predicted"/>
<sequence>MSENKYSKWTVEGDKKTKWICGCFQTADNYFKFCETHNVTLKKAIQAQIDELDMTLIVEDKAISSTYLSS</sequence>
<name>A0A7D5R3X2_9ARCH</name>
<organism evidence="1 2">
    <name type="scientific">Nitrosopumilus oxyclinae</name>
    <dbReference type="NCBI Taxonomy" id="1959104"/>
    <lineage>
        <taxon>Archaea</taxon>
        <taxon>Nitrososphaerota</taxon>
        <taxon>Nitrososphaeria</taxon>
        <taxon>Nitrosopumilales</taxon>
        <taxon>Nitrosopumilaceae</taxon>
        <taxon>Nitrosopumilus</taxon>
    </lineage>
</organism>
<dbReference type="RefSeq" id="WP_179362272.1">
    <property type="nucleotide sequence ID" value="NZ_CP026994.1"/>
</dbReference>
<evidence type="ECO:0000313" key="1">
    <source>
        <dbReference type="EMBL" id="QLH05038.1"/>
    </source>
</evidence>
<dbReference type="GeneID" id="56061655"/>
<dbReference type="EMBL" id="CP026994">
    <property type="protein sequence ID" value="QLH05038.1"/>
    <property type="molecule type" value="Genomic_DNA"/>
</dbReference>
<evidence type="ECO:0000313" key="2">
    <source>
        <dbReference type="Proteomes" id="UP000509441"/>
    </source>
</evidence>
<dbReference type="AlphaFoldDB" id="A0A7D5R3X2"/>
<dbReference type="Proteomes" id="UP000509441">
    <property type="component" value="Chromosome"/>
</dbReference>
<protein>
    <submittedName>
        <fullName evidence="1">Uncharacterized protein</fullName>
    </submittedName>
</protein>
<gene>
    <name evidence="1" type="ORF">C5F49_06695</name>
</gene>